<evidence type="ECO:0000313" key="5">
    <source>
        <dbReference type="Proteomes" id="UP000050465"/>
    </source>
</evidence>
<dbReference type="AlphaFoldDB" id="A0A0P8BEY0"/>
<sequence length="344" mass="38000">MVSGATGYVAGWLIKRLLEAGHHVHAAVRDPANKQKLAHLEALQADLPGNITYFAADLLAEGSYAEAMADCEIVFHTASPFSLRVKDAQRELVDPAKLGTRNVLEQAKRTSSVRRVVVTSSYVAVFGDNADFLASGKPFLSEDDWNTTSSLTHQPYSFSKTEAEKEAWKIAQTQDQWRLVTVNPAFVMGPGISPYATSESFNFMTQLADGTFKSGIPNFGVGLVDVREVADAHLGAAFIPEAEGRYLISAENSSFPEIAQILRDQFGDDFPFPKRIIPKGLIWLIGPLIDKTLSRRVLARNVGYPVKIDNRKSIRELGITYRPLEETVTQMFQQLIDEEIVVPS</sequence>
<evidence type="ECO:0000256" key="2">
    <source>
        <dbReference type="ARBA" id="ARBA00023445"/>
    </source>
</evidence>
<dbReference type="InterPro" id="IPR001509">
    <property type="entry name" value="Epimerase_deHydtase"/>
</dbReference>
<dbReference type="EMBL" id="LJZR01000063">
    <property type="protein sequence ID" value="KPQ32260.1"/>
    <property type="molecule type" value="Genomic_DNA"/>
</dbReference>
<organism evidence="4 5">
    <name type="scientific">Phormidesmis priestleyi Ana</name>
    <dbReference type="NCBI Taxonomy" id="1666911"/>
    <lineage>
        <taxon>Bacteria</taxon>
        <taxon>Bacillati</taxon>
        <taxon>Cyanobacteriota</taxon>
        <taxon>Cyanophyceae</taxon>
        <taxon>Leptolyngbyales</taxon>
        <taxon>Leptolyngbyaceae</taxon>
        <taxon>Phormidesmis</taxon>
    </lineage>
</organism>
<dbReference type="STRING" id="1666911.HLUCCA11_21915"/>
<proteinExistence type="inferred from homology"/>
<dbReference type="EC" id="1.1.1.219" evidence="4"/>
<feature type="domain" description="NAD-dependent epimerase/dehydratase" evidence="3">
    <location>
        <begin position="2"/>
        <end position="233"/>
    </location>
</feature>
<dbReference type="GO" id="GO:0045552">
    <property type="term" value="F:dihydroflavanol 4-reductase activity"/>
    <property type="evidence" value="ECO:0007669"/>
    <property type="project" value="UniProtKB-EC"/>
</dbReference>
<comment type="similarity">
    <text evidence="2">Belongs to the NAD(P)-dependent epimerase/dehydratase family. Dihydroflavonol-4-reductase subfamily.</text>
</comment>
<dbReference type="Pfam" id="PF01370">
    <property type="entry name" value="Epimerase"/>
    <property type="match status" value="1"/>
</dbReference>
<gene>
    <name evidence="4" type="ORF">HLUCCA11_21915</name>
</gene>
<accession>A0A0P8BEY0</accession>
<dbReference type="InterPro" id="IPR050425">
    <property type="entry name" value="NAD(P)_dehydrat-like"/>
</dbReference>
<evidence type="ECO:0000256" key="1">
    <source>
        <dbReference type="ARBA" id="ARBA00023002"/>
    </source>
</evidence>
<evidence type="ECO:0000259" key="3">
    <source>
        <dbReference type="Pfam" id="PF01370"/>
    </source>
</evidence>
<dbReference type="InterPro" id="IPR036291">
    <property type="entry name" value="NAD(P)-bd_dom_sf"/>
</dbReference>
<dbReference type="PANTHER" id="PTHR10366">
    <property type="entry name" value="NAD DEPENDENT EPIMERASE/DEHYDRATASE"/>
    <property type="match status" value="1"/>
</dbReference>
<dbReference type="Gene3D" id="3.40.50.720">
    <property type="entry name" value="NAD(P)-binding Rossmann-like Domain"/>
    <property type="match status" value="1"/>
</dbReference>
<name>A0A0P8BEY0_9CYAN</name>
<dbReference type="PATRIC" id="fig|1666911.3.peg.3966"/>
<evidence type="ECO:0000313" key="4">
    <source>
        <dbReference type="EMBL" id="KPQ32260.1"/>
    </source>
</evidence>
<dbReference type="Proteomes" id="UP000050465">
    <property type="component" value="Unassembled WGS sequence"/>
</dbReference>
<dbReference type="FunFam" id="3.40.50.720:FF:000085">
    <property type="entry name" value="Dihydroflavonol reductase"/>
    <property type="match status" value="1"/>
</dbReference>
<protein>
    <submittedName>
        <fullName evidence="4">Nucleoside-diphosphate-sugar epimerase</fullName>
        <ecNumber evidence="4">1.1.1.219</ecNumber>
    </submittedName>
</protein>
<keyword evidence="1 4" id="KW-0560">Oxidoreductase</keyword>
<dbReference type="SUPFAM" id="SSF51735">
    <property type="entry name" value="NAD(P)-binding Rossmann-fold domains"/>
    <property type="match status" value="1"/>
</dbReference>
<comment type="caution">
    <text evidence="4">The sequence shown here is derived from an EMBL/GenBank/DDBJ whole genome shotgun (WGS) entry which is preliminary data.</text>
</comment>
<reference evidence="4 5" key="1">
    <citation type="submission" date="2015-09" db="EMBL/GenBank/DDBJ databases">
        <title>Identification and resolution of microdiversity through metagenomic sequencing of parallel consortia.</title>
        <authorList>
            <person name="Nelson W.C."/>
            <person name="Romine M.F."/>
            <person name="Lindemann S.R."/>
        </authorList>
    </citation>
    <scope>NUCLEOTIDE SEQUENCE [LARGE SCALE GENOMIC DNA]</scope>
    <source>
        <strain evidence="4">Ana</strain>
    </source>
</reference>
<dbReference type="PANTHER" id="PTHR10366:SF564">
    <property type="entry name" value="STEROL-4-ALPHA-CARBOXYLATE 3-DEHYDROGENASE, DECARBOXYLATING"/>
    <property type="match status" value="1"/>
</dbReference>